<keyword evidence="2" id="KW-0732">Signal</keyword>
<evidence type="ECO:0000256" key="2">
    <source>
        <dbReference type="SAM" id="SignalP"/>
    </source>
</evidence>
<dbReference type="GO" id="GO:0016787">
    <property type="term" value="F:hydrolase activity"/>
    <property type="evidence" value="ECO:0007669"/>
    <property type="project" value="UniProtKB-KW"/>
</dbReference>
<gene>
    <name evidence="4" type="ORF">OMP44_14495</name>
</gene>
<dbReference type="Proteomes" id="UP001157461">
    <property type="component" value="Unassembled WGS sequence"/>
</dbReference>
<feature type="signal peptide" evidence="2">
    <location>
        <begin position="1"/>
        <end position="16"/>
    </location>
</feature>
<organism evidence="4 5">
    <name type="scientific">Pseudomonas flavocrustae</name>
    <dbReference type="NCBI Taxonomy" id="2991719"/>
    <lineage>
        <taxon>Bacteria</taxon>
        <taxon>Pseudomonadati</taxon>
        <taxon>Pseudomonadota</taxon>
        <taxon>Gammaproteobacteria</taxon>
        <taxon>Pseudomonadales</taxon>
        <taxon>Pseudomonadaceae</taxon>
        <taxon>Pseudomonas</taxon>
    </lineage>
</organism>
<dbReference type="Gene3D" id="3.40.50.1820">
    <property type="entry name" value="alpha/beta hydrolase"/>
    <property type="match status" value="1"/>
</dbReference>
<dbReference type="PANTHER" id="PTHR22946:SF9">
    <property type="entry name" value="POLYKETIDE TRANSFERASE AF380"/>
    <property type="match status" value="1"/>
</dbReference>
<dbReference type="PANTHER" id="PTHR22946">
    <property type="entry name" value="DIENELACTONE HYDROLASE DOMAIN-CONTAINING PROTEIN-RELATED"/>
    <property type="match status" value="1"/>
</dbReference>
<reference evidence="4 5" key="1">
    <citation type="submission" date="2022-10" db="EMBL/GenBank/DDBJ databases">
        <title>A novel Pseudomonas species, isolated from Passiflora incarnata leaves.</title>
        <authorList>
            <person name="Cueva-Yesquen L.G."/>
            <person name="Fantinatti-Garboggini F."/>
        </authorList>
    </citation>
    <scope>NUCLEOTIDE SEQUENCE [LARGE SCALE GENOMIC DNA]</scope>
    <source>
        <strain evidence="4 5">CBMAI 2609</strain>
    </source>
</reference>
<proteinExistence type="predicted"/>
<accession>A0ABT6IKI7</accession>
<name>A0ABT6IKI7_9PSED</name>
<keyword evidence="1 4" id="KW-0378">Hydrolase</keyword>
<evidence type="ECO:0000259" key="3">
    <source>
        <dbReference type="Pfam" id="PF12146"/>
    </source>
</evidence>
<dbReference type="InterPro" id="IPR022742">
    <property type="entry name" value="Hydrolase_4"/>
</dbReference>
<dbReference type="InterPro" id="IPR029058">
    <property type="entry name" value="AB_hydrolase_fold"/>
</dbReference>
<evidence type="ECO:0000256" key="1">
    <source>
        <dbReference type="ARBA" id="ARBA00022801"/>
    </source>
</evidence>
<protein>
    <submittedName>
        <fullName evidence="4">Alpha/beta fold hydrolase</fullName>
    </submittedName>
</protein>
<dbReference type="Pfam" id="PF12146">
    <property type="entry name" value="Hydrolase_4"/>
    <property type="match status" value="1"/>
</dbReference>
<evidence type="ECO:0000313" key="4">
    <source>
        <dbReference type="EMBL" id="MDH4764105.1"/>
    </source>
</evidence>
<comment type="caution">
    <text evidence="4">The sequence shown here is derived from an EMBL/GenBank/DDBJ whole genome shotgun (WGS) entry which is preliminary data.</text>
</comment>
<feature type="chain" id="PRO_5046822884" evidence="2">
    <location>
        <begin position="17"/>
        <end position="346"/>
    </location>
</feature>
<keyword evidence="5" id="KW-1185">Reference proteome</keyword>
<sequence length="346" mass="37072">MFGTLALFFFTINAFASSDVIGFRALTLTDSKNERPLELVIWYPSFSSAQPQLIADTPVFVGVLAAPNAAPASGPHPLVVLSHGFRGNWGNLSWLASALAHQGYIVAAVNHPGTTTHNRNPEAAEQLWQRPVDLQRAIDSVLSQPEHVGLVASSKIAVVGHSLGGWTALEIAGARFDPDLFSEDCRAHSDLASCSVYKQTNPNMTATMKASLAADMRDRRIAAVVSLDLGLSRGLTSESLAALQVPTLVIAAGEPSKDLPARLESADLASRLPPELSRYVEVSDANHFSFISVCKPGALALLAEEGPEEDIICRDGKSARPRTAIQHQVISLISGFLTQSFRDDKN</sequence>
<feature type="domain" description="Serine aminopeptidase S33" evidence="3">
    <location>
        <begin position="75"/>
        <end position="172"/>
    </location>
</feature>
<dbReference type="InterPro" id="IPR016986">
    <property type="entry name" value="UCP031982_abhydr"/>
</dbReference>
<dbReference type="EMBL" id="JAPDIQ010000006">
    <property type="protein sequence ID" value="MDH4764105.1"/>
    <property type="molecule type" value="Genomic_DNA"/>
</dbReference>
<dbReference type="SUPFAM" id="SSF53474">
    <property type="entry name" value="alpha/beta-Hydrolases"/>
    <property type="match status" value="1"/>
</dbReference>
<dbReference type="PIRSF" id="PIRSF031982">
    <property type="entry name" value="UCP031982_abhydr"/>
    <property type="match status" value="1"/>
</dbReference>
<evidence type="ECO:0000313" key="5">
    <source>
        <dbReference type="Proteomes" id="UP001157461"/>
    </source>
</evidence>
<dbReference type="InterPro" id="IPR050261">
    <property type="entry name" value="FrsA_esterase"/>
</dbReference>